<protein>
    <submittedName>
        <fullName evidence="1">Uncharacterized protein</fullName>
    </submittedName>
</protein>
<dbReference type="Proteomes" id="UP000198510">
    <property type="component" value="Unassembled WGS sequence"/>
</dbReference>
<dbReference type="STRING" id="1075417.SAMN05421823_102432"/>
<evidence type="ECO:0000313" key="1">
    <source>
        <dbReference type="EMBL" id="SDK31771.1"/>
    </source>
</evidence>
<keyword evidence="2" id="KW-1185">Reference proteome</keyword>
<organism evidence="1 2">
    <name type="scientific">Catalinimonas alkaloidigena</name>
    <dbReference type="NCBI Taxonomy" id="1075417"/>
    <lineage>
        <taxon>Bacteria</taxon>
        <taxon>Pseudomonadati</taxon>
        <taxon>Bacteroidota</taxon>
        <taxon>Cytophagia</taxon>
        <taxon>Cytophagales</taxon>
        <taxon>Catalimonadaceae</taxon>
        <taxon>Catalinimonas</taxon>
    </lineage>
</organism>
<accession>A0A1G9AWS6</accession>
<dbReference type="EMBL" id="FNFO01000002">
    <property type="protein sequence ID" value="SDK31771.1"/>
    <property type="molecule type" value="Genomic_DNA"/>
</dbReference>
<sequence length="88" mass="9730">MIFLRMIVMTTSWKYSLALTALLVGALLRVSTAPSAEHVPPARQAASFSATRGGWPLFVCFPHSYVRTSHTRALPEKALSETHKNLAY</sequence>
<evidence type="ECO:0000313" key="2">
    <source>
        <dbReference type="Proteomes" id="UP000198510"/>
    </source>
</evidence>
<dbReference type="RefSeq" id="WP_089680080.1">
    <property type="nucleotide sequence ID" value="NZ_FNFO01000002.1"/>
</dbReference>
<dbReference type="AlphaFoldDB" id="A0A1G9AWS6"/>
<reference evidence="1 2" key="1">
    <citation type="submission" date="2016-10" db="EMBL/GenBank/DDBJ databases">
        <authorList>
            <person name="de Groot N.N."/>
        </authorList>
    </citation>
    <scope>NUCLEOTIDE SEQUENCE [LARGE SCALE GENOMIC DNA]</scope>
    <source>
        <strain evidence="1 2">DSM 25186</strain>
    </source>
</reference>
<proteinExistence type="predicted"/>
<name>A0A1G9AWS6_9BACT</name>
<gene>
    <name evidence="1" type="ORF">SAMN05421823_102432</name>
</gene>